<gene>
    <name evidence="1" type="ORF">JOD17_003315</name>
</gene>
<organism evidence="1 2">
    <name type="scientific">Geomicrobium sediminis</name>
    <dbReference type="NCBI Taxonomy" id="1347788"/>
    <lineage>
        <taxon>Bacteria</taxon>
        <taxon>Bacillati</taxon>
        <taxon>Bacillota</taxon>
        <taxon>Bacilli</taxon>
        <taxon>Bacillales</taxon>
        <taxon>Geomicrobium</taxon>
    </lineage>
</organism>
<name>A0ABS2PHC4_9BACL</name>
<dbReference type="RefSeq" id="WP_169967479.1">
    <property type="nucleotide sequence ID" value="NZ_JAFBEC010000010.1"/>
</dbReference>
<comment type="caution">
    <text evidence="1">The sequence shown here is derived from an EMBL/GenBank/DDBJ whole genome shotgun (WGS) entry which is preliminary data.</text>
</comment>
<reference evidence="1 2" key="1">
    <citation type="submission" date="2021-01" db="EMBL/GenBank/DDBJ databases">
        <title>Genomic Encyclopedia of Type Strains, Phase IV (KMG-IV): sequencing the most valuable type-strain genomes for metagenomic binning, comparative biology and taxonomic classification.</title>
        <authorList>
            <person name="Goeker M."/>
        </authorList>
    </citation>
    <scope>NUCLEOTIDE SEQUENCE [LARGE SCALE GENOMIC DNA]</scope>
    <source>
        <strain evidence="1 2">DSM 25540</strain>
    </source>
</reference>
<dbReference type="InterPro" id="IPR036390">
    <property type="entry name" value="WH_DNA-bd_sf"/>
</dbReference>
<protein>
    <recommendedName>
        <fullName evidence="3">Helix-turn-helix domain-containing protein</fullName>
    </recommendedName>
</protein>
<proteinExistence type="predicted"/>
<dbReference type="EMBL" id="JAFBEC010000010">
    <property type="protein sequence ID" value="MBM7634213.1"/>
    <property type="molecule type" value="Genomic_DNA"/>
</dbReference>
<dbReference type="Pfam" id="PF13730">
    <property type="entry name" value="HTH_36"/>
    <property type="match status" value="1"/>
</dbReference>
<sequence length="172" mass="20474">MTQEAVSLYILLRRYAFQKDYCYVSIQSLVQKFGKSANTIRKYLTILEDHSFIMVFHRFDKHSENKATSPLIKVRRYIPFISSEDFMKLPDKIKNEHDKFLQVLHKGTDLQNKTSTEILNTHTKFDSTSVNIVENHKSLLVGQMKRRRLLDQENVKSDYKYVFETSLWMKRT</sequence>
<dbReference type="Proteomes" id="UP000741863">
    <property type="component" value="Unassembled WGS sequence"/>
</dbReference>
<accession>A0ABS2PHC4</accession>
<dbReference type="Gene3D" id="1.10.10.10">
    <property type="entry name" value="Winged helix-like DNA-binding domain superfamily/Winged helix DNA-binding domain"/>
    <property type="match status" value="1"/>
</dbReference>
<dbReference type="InterPro" id="IPR036388">
    <property type="entry name" value="WH-like_DNA-bd_sf"/>
</dbReference>
<evidence type="ECO:0008006" key="3">
    <source>
        <dbReference type="Google" id="ProtNLM"/>
    </source>
</evidence>
<dbReference type="SUPFAM" id="SSF46785">
    <property type="entry name" value="Winged helix' DNA-binding domain"/>
    <property type="match status" value="1"/>
</dbReference>
<evidence type="ECO:0000313" key="1">
    <source>
        <dbReference type="EMBL" id="MBM7634213.1"/>
    </source>
</evidence>
<keyword evidence="2" id="KW-1185">Reference proteome</keyword>
<evidence type="ECO:0000313" key="2">
    <source>
        <dbReference type="Proteomes" id="UP000741863"/>
    </source>
</evidence>